<keyword evidence="2" id="KW-1185">Reference proteome</keyword>
<name>A0A133V4Y2_9EURY</name>
<dbReference type="Proteomes" id="UP000070400">
    <property type="component" value="Unassembled WGS sequence"/>
</dbReference>
<dbReference type="AlphaFoldDB" id="A0A133V4Y2"/>
<protein>
    <recommendedName>
        <fullName evidence="3">Restriction endonuclease</fullName>
    </recommendedName>
</protein>
<sequence>MNESEVEEKFKGLLRKLEREPTNYEKFVKFTKFYAEEIPKRKGGKYSERFFKWLIDGMTDQEIKRGKEFTKVSINLGTGKIDKEFDLHVEDTQKFIEVKKNIDMIERDLFKVFLLKNDSNHWNKEVFLVVWEEYDHIKPTSQYGTFLEHFESKEYIKGYSYLYPHKTKEDWEEKRYNTEEKFDKELDKLEKFLSS</sequence>
<evidence type="ECO:0000313" key="1">
    <source>
        <dbReference type="EMBL" id="KXB01481.1"/>
    </source>
</evidence>
<organism evidence="1 2">
    <name type="scientific">candidate division MSBL1 archaeon SCGC-AAA261D19</name>
    <dbReference type="NCBI Taxonomy" id="1698273"/>
    <lineage>
        <taxon>Archaea</taxon>
        <taxon>Methanobacteriati</taxon>
        <taxon>Methanobacteriota</taxon>
        <taxon>candidate division MSBL1</taxon>
    </lineage>
</organism>
<gene>
    <name evidence="1" type="ORF">AKJ43_03340</name>
</gene>
<evidence type="ECO:0000313" key="2">
    <source>
        <dbReference type="Proteomes" id="UP000070400"/>
    </source>
</evidence>
<comment type="caution">
    <text evidence="1">The sequence shown here is derived from an EMBL/GenBank/DDBJ whole genome shotgun (WGS) entry which is preliminary data.</text>
</comment>
<dbReference type="EMBL" id="LHXX01000049">
    <property type="protein sequence ID" value="KXB01481.1"/>
    <property type="molecule type" value="Genomic_DNA"/>
</dbReference>
<proteinExistence type="predicted"/>
<reference evidence="1 2" key="1">
    <citation type="journal article" date="2016" name="Sci. Rep.">
        <title>Metabolic traits of an uncultured archaeal lineage -MSBL1- from brine pools of the Red Sea.</title>
        <authorList>
            <person name="Mwirichia R."/>
            <person name="Alam I."/>
            <person name="Rashid M."/>
            <person name="Vinu M."/>
            <person name="Ba-Alawi W."/>
            <person name="Anthony Kamau A."/>
            <person name="Kamanda Ngugi D."/>
            <person name="Goker M."/>
            <person name="Klenk H.P."/>
            <person name="Bajic V."/>
            <person name="Stingl U."/>
        </authorList>
    </citation>
    <scope>NUCLEOTIDE SEQUENCE [LARGE SCALE GENOMIC DNA]</scope>
    <source>
        <strain evidence="1">SCGC-AAA261D19</strain>
    </source>
</reference>
<accession>A0A133V4Y2</accession>
<evidence type="ECO:0008006" key="3">
    <source>
        <dbReference type="Google" id="ProtNLM"/>
    </source>
</evidence>